<organism evidence="3 4">
    <name type="scientific">Jiangella rhizosphaerae</name>
    <dbReference type="NCBI Taxonomy" id="2293569"/>
    <lineage>
        <taxon>Bacteria</taxon>
        <taxon>Bacillati</taxon>
        <taxon>Actinomycetota</taxon>
        <taxon>Actinomycetes</taxon>
        <taxon>Jiangellales</taxon>
        <taxon>Jiangellaceae</taxon>
        <taxon>Jiangella</taxon>
    </lineage>
</organism>
<comment type="caution">
    <text evidence="3">The sequence shown here is derived from an EMBL/GenBank/DDBJ whole genome shotgun (WGS) entry which is preliminary data.</text>
</comment>
<dbReference type="GO" id="GO:0006353">
    <property type="term" value="P:DNA-templated transcription termination"/>
    <property type="evidence" value="ECO:0007669"/>
    <property type="project" value="InterPro"/>
</dbReference>
<feature type="domain" description="Rho termination factor-like N-terminal" evidence="2">
    <location>
        <begin position="1"/>
        <end position="37"/>
    </location>
</feature>
<feature type="non-terminal residue" evidence="3">
    <location>
        <position position="66"/>
    </location>
</feature>
<feature type="region of interest" description="Disordered" evidence="1">
    <location>
        <begin position="36"/>
        <end position="66"/>
    </location>
</feature>
<keyword evidence="4" id="KW-1185">Reference proteome</keyword>
<evidence type="ECO:0000313" key="3">
    <source>
        <dbReference type="EMBL" id="RIQ11692.1"/>
    </source>
</evidence>
<dbReference type="SMART" id="SM00959">
    <property type="entry name" value="Rho_N"/>
    <property type="match status" value="1"/>
</dbReference>
<protein>
    <recommendedName>
        <fullName evidence="2">Rho termination factor-like N-terminal domain-containing protein</fullName>
    </recommendedName>
</protein>
<evidence type="ECO:0000313" key="4">
    <source>
        <dbReference type="Proteomes" id="UP000284057"/>
    </source>
</evidence>
<gene>
    <name evidence="3" type="ORF">DY240_28260</name>
</gene>
<dbReference type="EMBL" id="QUAL01000417">
    <property type="protein sequence ID" value="RIQ11692.1"/>
    <property type="molecule type" value="Genomic_DNA"/>
</dbReference>
<dbReference type="AlphaFoldDB" id="A0A418KHN6"/>
<reference evidence="3 4" key="1">
    <citation type="submission" date="2018-09" db="EMBL/GenBank/DDBJ databases">
        <title>Isolation, diversity and antifungal activity of actinobacteria from wheat.</title>
        <authorList>
            <person name="Han C."/>
        </authorList>
    </citation>
    <scope>NUCLEOTIDE SEQUENCE [LARGE SCALE GENOMIC DNA]</scope>
    <source>
        <strain evidence="3 4">NEAU-YY265</strain>
    </source>
</reference>
<sequence>MVLAELQQLAAGLGLKGTGRMRKGELVEAIKAAQSGGSAPAAADTLPVESAAPAAPAATDEAAAPA</sequence>
<accession>A0A418KHN6</accession>
<dbReference type="InterPro" id="IPR011112">
    <property type="entry name" value="Rho-like_N"/>
</dbReference>
<dbReference type="Pfam" id="PF07498">
    <property type="entry name" value="Rho_N"/>
    <property type="match status" value="1"/>
</dbReference>
<feature type="compositionally biased region" description="Low complexity" evidence="1">
    <location>
        <begin position="51"/>
        <end position="66"/>
    </location>
</feature>
<evidence type="ECO:0000256" key="1">
    <source>
        <dbReference type="SAM" id="MobiDB-lite"/>
    </source>
</evidence>
<proteinExistence type="predicted"/>
<name>A0A418KHN6_9ACTN</name>
<dbReference type="SUPFAM" id="SSF68912">
    <property type="entry name" value="Rho N-terminal domain-like"/>
    <property type="match status" value="1"/>
</dbReference>
<evidence type="ECO:0000259" key="2">
    <source>
        <dbReference type="SMART" id="SM00959"/>
    </source>
</evidence>
<dbReference type="Proteomes" id="UP000284057">
    <property type="component" value="Unassembled WGS sequence"/>
</dbReference>
<dbReference type="InterPro" id="IPR036269">
    <property type="entry name" value="Rho_N_sf"/>
</dbReference>